<dbReference type="PANTHER" id="PTHR35526:SF3">
    <property type="entry name" value="ANTI-SIGMA-F FACTOR RSBW"/>
    <property type="match status" value="1"/>
</dbReference>
<dbReference type="GO" id="GO:0005524">
    <property type="term" value="F:ATP binding"/>
    <property type="evidence" value="ECO:0007669"/>
    <property type="project" value="UniProtKB-KW"/>
</dbReference>
<keyword evidence="1" id="KW-0723">Serine/threonine-protein kinase</keyword>
<organism evidence="3 4">
    <name type="scientific">Streptomyces vastus</name>
    <dbReference type="NCBI Taxonomy" id="285451"/>
    <lineage>
        <taxon>Bacteria</taxon>
        <taxon>Bacillati</taxon>
        <taxon>Actinomycetota</taxon>
        <taxon>Actinomycetes</taxon>
        <taxon>Kitasatosporales</taxon>
        <taxon>Streptomycetaceae</taxon>
        <taxon>Streptomyces</taxon>
    </lineage>
</organism>
<comment type="caution">
    <text evidence="3">The sequence shown here is derived from an EMBL/GenBank/DDBJ whole genome shotgun (WGS) entry which is preliminary data.</text>
</comment>
<dbReference type="InterPro" id="IPR050267">
    <property type="entry name" value="Anti-sigma-factor_SerPK"/>
</dbReference>
<reference evidence="4" key="1">
    <citation type="journal article" date="2019" name="Int. J. Syst. Evol. Microbiol.">
        <title>The Global Catalogue of Microorganisms (GCM) 10K type strain sequencing project: providing services to taxonomists for standard genome sequencing and annotation.</title>
        <authorList>
            <consortium name="The Broad Institute Genomics Platform"/>
            <consortium name="The Broad Institute Genome Sequencing Center for Infectious Disease"/>
            <person name="Wu L."/>
            <person name="Ma J."/>
        </authorList>
    </citation>
    <scope>NUCLEOTIDE SEQUENCE [LARGE SCALE GENOMIC DNA]</scope>
    <source>
        <strain evidence="4">JCM 4524</strain>
    </source>
</reference>
<dbReference type="CDD" id="cd16936">
    <property type="entry name" value="HATPase_RsbW-like"/>
    <property type="match status" value="1"/>
</dbReference>
<evidence type="ECO:0000256" key="1">
    <source>
        <dbReference type="ARBA" id="ARBA00022527"/>
    </source>
</evidence>
<dbReference type="EMBL" id="BAAASJ010000033">
    <property type="protein sequence ID" value="GAA2636553.1"/>
    <property type="molecule type" value="Genomic_DNA"/>
</dbReference>
<dbReference type="PANTHER" id="PTHR35526">
    <property type="entry name" value="ANTI-SIGMA-F FACTOR RSBW-RELATED"/>
    <property type="match status" value="1"/>
</dbReference>
<dbReference type="InterPro" id="IPR036890">
    <property type="entry name" value="HATPase_C_sf"/>
</dbReference>
<protein>
    <submittedName>
        <fullName evidence="3">ATP-binding protein</fullName>
    </submittedName>
</protein>
<feature type="domain" description="Histidine kinase/HSP90-like ATPase" evidence="2">
    <location>
        <begin position="25"/>
        <end position="137"/>
    </location>
</feature>
<gene>
    <name evidence="3" type="ORF">GCM10010307_33470</name>
</gene>
<keyword evidence="3" id="KW-0067">ATP-binding</keyword>
<keyword evidence="4" id="KW-1185">Reference proteome</keyword>
<dbReference type="Pfam" id="PF13581">
    <property type="entry name" value="HATPase_c_2"/>
    <property type="match status" value="1"/>
</dbReference>
<dbReference type="Gene3D" id="3.30.565.10">
    <property type="entry name" value="Histidine kinase-like ATPase, C-terminal domain"/>
    <property type="match status" value="1"/>
</dbReference>
<evidence type="ECO:0000259" key="2">
    <source>
        <dbReference type="Pfam" id="PF13581"/>
    </source>
</evidence>
<name>A0ABP6D678_9ACTN</name>
<accession>A0ABP6D678</accession>
<evidence type="ECO:0000313" key="3">
    <source>
        <dbReference type="EMBL" id="GAA2636553.1"/>
    </source>
</evidence>
<dbReference type="RefSeq" id="WP_344390886.1">
    <property type="nucleotide sequence ID" value="NZ_BAAASJ010000033.1"/>
</dbReference>
<dbReference type="InterPro" id="IPR003594">
    <property type="entry name" value="HATPase_dom"/>
</dbReference>
<keyword evidence="1" id="KW-0418">Kinase</keyword>
<dbReference type="Proteomes" id="UP001500151">
    <property type="component" value="Unassembled WGS sequence"/>
</dbReference>
<proteinExistence type="predicted"/>
<sequence>MAYTIDRFPSEDSPRLGAMTLHPVAESVPRARRWFRKFIAPYNPACSIDDCALMISELVTNAILYGRSDETWLVRVEWYREETSLRIEVHNPGFPANVRMRCAEANDAHGRGLLLVDTIAESWHSGPSRFGGTVVSFVVADAWPTNEGFGPILF</sequence>
<keyword evidence="3" id="KW-0547">Nucleotide-binding</keyword>
<dbReference type="SUPFAM" id="SSF55874">
    <property type="entry name" value="ATPase domain of HSP90 chaperone/DNA topoisomerase II/histidine kinase"/>
    <property type="match status" value="1"/>
</dbReference>
<evidence type="ECO:0000313" key="4">
    <source>
        <dbReference type="Proteomes" id="UP001500151"/>
    </source>
</evidence>
<keyword evidence="1" id="KW-0808">Transferase</keyword>